<evidence type="ECO:0000313" key="1">
    <source>
        <dbReference type="EMBL" id="KAF2471280.1"/>
    </source>
</evidence>
<accession>A0ACB6QXN9</accession>
<comment type="caution">
    <text evidence="1">The sequence shown here is derived from an EMBL/GenBank/DDBJ whole genome shotgun (WGS) entry which is preliminary data.</text>
</comment>
<proteinExistence type="predicted"/>
<sequence length="156" mass="17247">MHSLAVKKAETARTAPLNRTPAPIGQLVFFILFRRLGATRLLWEKIPALSPAVLHHLGCLLFPPFRKLNSTSSTHERFTHRRYRRPHLYVRLVRAIIASSRRLSTDLLAALCPGPSNKPANLRPPATATAASTSITPLGSKSSATILLHVHSHCRL</sequence>
<dbReference type="Proteomes" id="UP000799755">
    <property type="component" value="Unassembled WGS sequence"/>
</dbReference>
<name>A0ACB6QXN9_9PLEO</name>
<organism evidence="1 2">
    <name type="scientific">Lindgomyces ingoldianus</name>
    <dbReference type="NCBI Taxonomy" id="673940"/>
    <lineage>
        <taxon>Eukaryota</taxon>
        <taxon>Fungi</taxon>
        <taxon>Dikarya</taxon>
        <taxon>Ascomycota</taxon>
        <taxon>Pezizomycotina</taxon>
        <taxon>Dothideomycetes</taxon>
        <taxon>Pleosporomycetidae</taxon>
        <taxon>Pleosporales</taxon>
        <taxon>Lindgomycetaceae</taxon>
        <taxon>Lindgomyces</taxon>
    </lineage>
</organism>
<gene>
    <name evidence="1" type="ORF">BDR25DRAFT_25299</name>
</gene>
<reference evidence="1" key="1">
    <citation type="journal article" date="2020" name="Stud. Mycol.">
        <title>101 Dothideomycetes genomes: a test case for predicting lifestyles and emergence of pathogens.</title>
        <authorList>
            <person name="Haridas S."/>
            <person name="Albert R."/>
            <person name="Binder M."/>
            <person name="Bloem J."/>
            <person name="Labutti K."/>
            <person name="Salamov A."/>
            <person name="Andreopoulos B."/>
            <person name="Baker S."/>
            <person name="Barry K."/>
            <person name="Bills G."/>
            <person name="Bluhm B."/>
            <person name="Cannon C."/>
            <person name="Castanera R."/>
            <person name="Culley D."/>
            <person name="Daum C."/>
            <person name="Ezra D."/>
            <person name="Gonzalez J."/>
            <person name="Henrissat B."/>
            <person name="Kuo A."/>
            <person name="Liang C."/>
            <person name="Lipzen A."/>
            <person name="Lutzoni F."/>
            <person name="Magnuson J."/>
            <person name="Mondo S."/>
            <person name="Nolan M."/>
            <person name="Ohm R."/>
            <person name="Pangilinan J."/>
            <person name="Park H.-J."/>
            <person name="Ramirez L."/>
            <person name="Alfaro M."/>
            <person name="Sun H."/>
            <person name="Tritt A."/>
            <person name="Yoshinaga Y."/>
            <person name="Zwiers L.-H."/>
            <person name="Turgeon B."/>
            <person name="Goodwin S."/>
            <person name="Spatafora J."/>
            <person name="Crous P."/>
            <person name="Grigoriev I."/>
        </authorList>
    </citation>
    <scope>NUCLEOTIDE SEQUENCE</scope>
    <source>
        <strain evidence="1">ATCC 200398</strain>
    </source>
</reference>
<dbReference type="EMBL" id="MU003505">
    <property type="protein sequence ID" value="KAF2471280.1"/>
    <property type="molecule type" value="Genomic_DNA"/>
</dbReference>
<keyword evidence="2" id="KW-1185">Reference proteome</keyword>
<protein>
    <submittedName>
        <fullName evidence="1">Uncharacterized protein</fullName>
    </submittedName>
</protein>
<evidence type="ECO:0000313" key="2">
    <source>
        <dbReference type="Proteomes" id="UP000799755"/>
    </source>
</evidence>